<feature type="transmembrane region" description="Helical" evidence="6">
    <location>
        <begin position="201"/>
        <end position="221"/>
    </location>
</feature>
<evidence type="ECO:0000256" key="6">
    <source>
        <dbReference type="SAM" id="Phobius"/>
    </source>
</evidence>
<feature type="transmembrane region" description="Helical" evidence="6">
    <location>
        <begin position="317"/>
        <end position="338"/>
    </location>
</feature>
<sequence length="423" mass="46723">MRYILVPSDLTFPFNGPNSCVQIYKSAVAIKKSIKPIHLKKLYILNKFPCLEAIQSYLVSHTKMKSLLSCVKIVEKNKPYVAMLFIQFVYAGMALLSKAAISRGMSPYVFVVYRQAFASVALSPFAFFDSKQAAPLSSNLLCKLFLVSLVGLTASSNLYYVAINYTSATFAAATTNTVPAITFIMALLIRVEMISIKHMHGVAKILGSVLSLSGAIVFALVKGPPLGFMKWYPENQNHSSHSFTVVHSKGDNIRGSLLMLSANTSWSLWLILQGFVVRQYPAKFRLTTLQCLFSFMQSAVVAVAVERNNPSAWRLGWDIHLLSVAYCGVIVTGICYWLQVCTIETKGPVFTAMFTPLALIITAIFSALLWKETLYLGSVGGTILLVVGLYSVLWGKNKESGKEEKLEAGQTKEETKLECIIQQ</sequence>
<dbReference type="GO" id="GO:0022857">
    <property type="term" value="F:transmembrane transporter activity"/>
    <property type="evidence" value="ECO:0007669"/>
    <property type="project" value="InterPro"/>
</dbReference>
<keyword evidence="5 6" id="KW-0472">Membrane</keyword>
<evidence type="ECO:0000259" key="7">
    <source>
        <dbReference type="Pfam" id="PF00892"/>
    </source>
</evidence>
<name>A0AAN9PYN8_CANGL</name>
<reference evidence="8 9" key="1">
    <citation type="submission" date="2024-01" db="EMBL/GenBank/DDBJ databases">
        <title>The genomes of 5 underutilized Papilionoideae crops provide insights into root nodulation and disease resistanc.</title>
        <authorList>
            <person name="Jiang F."/>
        </authorList>
    </citation>
    <scope>NUCLEOTIDE SEQUENCE [LARGE SCALE GENOMIC DNA]</scope>
    <source>
        <strain evidence="8">LVBAO_FW01</strain>
        <tissue evidence="8">Leaves</tissue>
    </source>
</reference>
<gene>
    <name evidence="8" type="ORF">VNO77_33779</name>
</gene>
<keyword evidence="9" id="KW-1185">Reference proteome</keyword>
<keyword evidence="4 6" id="KW-1133">Transmembrane helix</keyword>
<evidence type="ECO:0000256" key="4">
    <source>
        <dbReference type="ARBA" id="ARBA00022989"/>
    </source>
</evidence>
<dbReference type="PANTHER" id="PTHR31218">
    <property type="entry name" value="WAT1-RELATED PROTEIN"/>
    <property type="match status" value="1"/>
</dbReference>
<feature type="domain" description="EamA" evidence="7">
    <location>
        <begin position="254"/>
        <end position="393"/>
    </location>
</feature>
<evidence type="ECO:0000256" key="1">
    <source>
        <dbReference type="ARBA" id="ARBA00004141"/>
    </source>
</evidence>
<evidence type="ECO:0000256" key="3">
    <source>
        <dbReference type="ARBA" id="ARBA00022692"/>
    </source>
</evidence>
<proteinExistence type="inferred from homology"/>
<evidence type="ECO:0000313" key="8">
    <source>
        <dbReference type="EMBL" id="KAK7315242.1"/>
    </source>
</evidence>
<keyword evidence="3 6" id="KW-0812">Transmembrane</keyword>
<comment type="subcellular location">
    <subcellularLocation>
        <location evidence="1">Membrane</location>
        <topology evidence="1">Multi-pass membrane protein</topology>
    </subcellularLocation>
</comment>
<evidence type="ECO:0000313" key="9">
    <source>
        <dbReference type="Proteomes" id="UP001367508"/>
    </source>
</evidence>
<feature type="transmembrane region" description="Helical" evidence="6">
    <location>
        <begin position="168"/>
        <end position="189"/>
    </location>
</feature>
<dbReference type="EMBL" id="JAYMYQ010000008">
    <property type="protein sequence ID" value="KAK7315242.1"/>
    <property type="molecule type" value="Genomic_DNA"/>
</dbReference>
<feature type="transmembrane region" description="Helical" evidence="6">
    <location>
        <begin position="140"/>
        <end position="162"/>
    </location>
</feature>
<feature type="transmembrane region" description="Helical" evidence="6">
    <location>
        <begin position="253"/>
        <end position="272"/>
    </location>
</feature>
<dbReference type="SUPFAM" id="SSF103481">
    <property type="entry name" value="Multidrug resistance efflux transporter EmrE"/>
    <property type="match status" value="2"/>
</dbReference>
<feature type="domain" description="EamA" evidence="7">
    <location>
        <begin position="80"/>
        <end position="212"/>
    </location>
</feature>
<organism evidence="8 9">
    <name type="scientific">Canavalia gladiata</name>
    <name type="common">Sword bean</name>
    <name type="synonym">Dolichos gladiatus</name>
    <dbReference type="NCBI Taxonomy" id="3824"/>
    <lineage>
        <taxon>Eukaryota</taxon>
        <taxon>Viridiplantae</taxon>
        <taxon>Streptophyta</taxon>
        <taxon>Embryophyta</taxon>
        <taxon>Tracheophyta</taxon>
        <taxon>Spermatophyta</taxon>
        <taxon>Magnoliopsida</taxon>
        <taxon>eudicotyledons</taxon>
        <taxon>Gunneridae</taxon>
        <taxon>Pentapetalae</taxon>
        <taxon>rosids</taxon>
        <taxon>fabids</taxon>
        <taxon>Fabales</taxon>
        <taxon>Fabaceae</taxon>
        <taxon>Papilionoideae</taxon>
        <taxon>50 kb inversion clade</taxon>
        <taxon>NPAAA clade</taxon>
        <taxon>indigoferoid/millettioid clade</taxon>
        <taxon>Phaseoleae</taxon>
        <taxon>Canavalia</taxon>
    </lineage>
</organism>
<comment type="similarity">
    <text evidence="2">Belongs to the drug/metabolite transporter (DMT) superfamily. Plant drug/metabolite exporter (P-DME) (TC 2.A.7.4) family.</text>
</comment>
<dbReference type="InterPro" id="IPR037185">
    <property type="entry name" value="EmrE-like"/>
</dbReference>
<dbReference type="Pfam" id="PF00892">
    <property type="entry name" value="EamA"/>
    <property type="match status" value="2"/>
</dbReference>
<dbReference type="AlphaFoldDB" id="A0AAN9PYN8"/>
<feature type="transmembrane region" description="Helical" evidence="6">
    <location>
        <begin position="375"/>
        <end position="395"/>
    </location>
</feature>
<feature type="transmembrane region" description="Helical" evidence="6">
    <location>
        <begin position="80"/>
        <end position="101"/>
    </location>
</feature>
<feature type="transmembrane region" description="Helical" evidence="6">
    <location>
        <begin position="284"/>
        <end position="305"/>
    </location>
</feature>
<evidence type="ECO:0000256" key="2">
    <source>
        <dbReference type="ARBA" id="ARBA00007635"/>
    </source>
</evidence>
<dbReference type="InterPro" id="IPR030184">
    <property type="entry name" value="WAT1-related"/>
</dbReference>
<evidence type="ECO:0000256" key="5">
    <source>
        <dbReference type="ARBA" id="ARBA00023136"/>
    </source>
</evidence>
<protein>
    <recommendedName>
        <fullName evidence="7">EamA domain-containing protein</fullName>
    </recommendedName>
</protein>
<dbReference type="InterPro" id="IPR000620">
    <property type="entry name" value="EamA_dom"/>
</dbReference>
<feature type="transmembrane region" description="Helical" evidence="6">
    <location>
        <begin position="350"/>
        <end position="369"/>
    </location>
</feature>
<feature type="transmembrane region" description="Helical" evidence="6">
    <location>
        <begin position="107"/>
        <end position="128"/>
    </location>
</feature>
<accession>A0AAN9PYN8</accession>
<dbReference type="Proteomes" id="UP001367508">
    <property type="component" value="Unassembled WGS sequence"/>
</dbReference>
<dbReference type="GO" id="GO:0016020">
    <property type="term" value="C:membrane"/>
    <property type="evidence" value="ECO:0007669"/>
    <property type="project" value="UniProtKB-SubCell"/>
</dbReference>
<comment type="caution">
    <text evidence="8">The sequence shown here is derived from an EMBL/GenBank/DDBJ whole genome shotgun (WGS) entry which is preliminary data.</text>
</comment>